<dbReference type="EMBL" id="JANPWB010000011">
    <property type="protein sequence ID" value="KAJ1122043.1"/>
    <property type="molecule type" value="Genomic_DNA"/>
</dbReference>
<protein>
    <submittedName>
        <fullName evidence="2">Uncharacterized protein</fullName>
    </submittedName>
</protein>
<gene>
    <name evidence="2" type="ORF">NDU88_000549</name>
</gene>
<evidence type="ECO:0000313" key="2">
    <source>
        <dbReference type="EMBL" id="KAJ1122043.1"/>
    </source>
</evidence>
<comment type="caution">
    <text evidence="2">The sequence shown here is derived from an EMBL/GenBank/DDBJ whole genome shotgun (WGS) entry which is preliminary data.</text>
</comment>
<feature type="compositionally biased region" description="Pro residues" evidence="1">
    <location>
        <begin position="64"/>
        <end position="73"/>
    </location>
</feature>
<sequence>MWHWGPSDAPVGHHDQTGVVGFGSSLLNRNKDARDEEGDGAHGVRRGDEHPVGTVMNGRAGAAPTPPTPQGDT</sequence>
<proteinExistence type="predicted"/>
<feature type="compositionally biased region" description="Basic and acidic residues" evidence="1">
    <location>
        <begin position="29"/>
        <end position="51"/>
    </location>
</feature>
<evidence type="ECO:0000313" key="3">
    <source>
        <dbReference type="Proteomes" id="UP001066276"/>
    </source>
</evidence>
<dbReference type="Proteomes" id="UP001066276">
    <property type="component" value="Chromosome 7"/>
</dbReference>
<keyword evidence="3" id="KW-1185">Reference proteome</keyword>
<dbReference type="AlphaFoldDB" id="A0AAV7P619"/>
<organism evidence="2 3">
    <name type="scientific">Pleurodeles waltl</name>
    <name type="common">Iberian ribbed newt</name>
    <dbReference type="NCBI Taxonomy" id="8319"/>
    <lineage>
        <taxon>Eukaryota</taxon>
        <taxon>Metazoa</taxon>
        <taxon>Chordata</taxon>
        <taxon>Craniata</taxon>
        <taxon>Vertebrata</taxon>
        <taxon>Euteleostomi</taxon>
        <taxon>Amphibia</taxon>
        <taxon>Batrachia</taxon>
        <taxon>Caudata</taxon>
        <taxon>Salamandroidea</taxon>
        <taxon>Salamandridae</taxon>
        <taxon>Pleurodelinae</taxon>
        <taxon>Pleurodeles</taxon>
    </lineage>
</organism>
<name>A0AAV7P619_PLEWA</name>
<feature type="region of interest" description="Disordered" evidence="1">
    <location>
        <begin position="1"/>
        <end position="73"/>
    </location>
</feature>
<evidence type="ECO:0000256" key="1">
    <source>
        <dbReference type="SAM" id="MobiDB-lite"/>
    </source>
</evidence>
<accession>A0AAV7P619</accession>
<reference evidence="2" key="1">
    <citation type="journal article" date="2022" name="bioRxiv">
        <title>Sequencing and chromosome-scale assembly of the giantPleurodeles waltlgenome.</title>
        <authorList>
            <person name="Brown T."/>
            <person name="Elewa A."/>
            <person name="Iarovenko S."/>
            <person name="Subramanian E."/>
            <person name="Araus A.J."/>
            <person name="Petzold A."/>
            <person name="Susuki M."/>
            <person name="Suzuki K.-i.T."/>
            <person name="Hayashi T."/>
            <person name="Toyoda A."/>
            <person name="Oliveira C."/>
            <person name="Osipova E."/>
            <person name="Leigh N.D."/>
            <person name="Simon A."/>
            <person name="Yun M.H."/>
        </authorList>
    </citation>
    <scope>NUCLEOTIDE SEQUENCE</scope>
    <source>
        <strain evidence="2">20211129_DDA</strain>
        <tissue evidence="2">Liver</tissue>
    </source>
</reference>